<dbReference type="Proteomes" id="UP000595897">
    <property type="component" value="Chromosome"/>
</dbReference>
<dbReference type="EMBL" id="AP024169">
    <property type="protein sequence ID" value="BCN29158.1"/>
    <property type="molecule type" value="Genomic_DNA"/>
</dbReference>
<evidence type="ECO:0000256" key="3">
    <source>
        <dbReference type="ARBA" id="ARBA00022691"/>
    </source>
</evidence>
<evidence type="ECO:0000313" key="6">
    <source>
        <dbReference type="EMBL" id="BCN29158.1"/>
    </source>
</evidence>
<dbReference type="Gene3D" id="2.40.50.1070">
    <property type="match status" value="1"/>
</dbReference>
<dbReference type="NCBIfam" id="TIGR00479">
    <property type="entry name" value="rumA"/>
    <property type="match status" value="1"/>
</dbReference>
<gene>
    <name evidence="6" type="ORF">bsdtb5_04530</name>
</gene>
<comment type="similarity">
    <text evidence="4">Belongs to the class I-like SAM-binding methyltransferase superfamily. RNA M5U methyltransferase family.</text>
</comment>
<dbReference type="SUPFAM" id="SSF53335">
    <property type="entry name" value="S-adenosyl-L-methionine-dependent methyltransferases"/>
    <property type="match status" value="1"/>
</dbReference>
<dbReference type="Gene3D" id="3.40.50.150">
    <property type="entry name" value="Vaccinia Virus protein VP39"/>
    <property type="match status" value="1"/>
</dbReference>
<dbReference type="FunFam" id="2.40.50.140:FF:000097">
    <property type="entry name" value="23S rRNA (uracil(1939)-C(5))-methyltransferase RlmD"/>
    <property type="match status" value="1"/>
</dbReference>
<reference evidence="6 7" key="1">
    <citation type="submission" date="2020-11" db="EMBL/GenBank/DDBJ databases">
        <title>Draft genome sequencing of a Lachnospiraceae strain isolated from anoxic soil subjected to BSD treatment.</title>
        <authorList>
            <person name="Uek A."/>
            <person name="Tonouchi A."/>
        </authorList>
    </citation>
    <scope>NUCLEOTIDE SEQUENCE [LARGE SCALE GENOMIC DNA]</scope>
    <source>
        <strain evidence="6 7">TB5</strain>
    </source>
</reference>
<sequence length="238" mass="26933">MKRNNEERIVNKNDVVILTIDDMGAEGEGIGHIDGYTLFVKDAVVGDQITAKVLKTKKAYGYAKLEEVLTPSPYRVEPRCPIASKCGGCQIQHLDYKKQLEYKANKVKNCLERIGGFKDISSKMEPIIGMEEPYYYRNKAQFPVGKDKEGKLITGFYASRTHSIIDTSHCYIQAEVNEELLDIVKNFLIEYNIEPYDEEKHSGLVRHILTRVGFVTGEIMVSIIINGKDLPHKEVSST</sequence>
<keyword evidence="1 4" id="KW-0489">Methyltransferase</keyword>
<dbReference type="PANTHER" id="PTHR11061:SF30">
    <property type="entry name" value="TRNA (URACIL(54)-C(5))-METHYLTRANSFERASE"/>
    <property type="match status" value="1"/>
</dbReference>
<dbReference type="Pfam" id="PF01938">
    <property type="entry name" value="TRAM"/>
    <property type="match status" value="1"/>
</dbReference>
<dbReference type="InterPro" id="IPR002792">
    <property type="entry name" value="TRAM_dom"/>
</dbReference>
<dbReference type="AlphaFoldDB" id="A0A7R7EI36"/>
<evidence type="ECO:0000313" key="7">
    <source>
        <dbReference type="Proteomes" id="UP000595897"/>
    </source>
</evidence>
<dbReference type="PANTHER" id="PTHR11061">
    <property type="entry name" value="RNA M5U METHYLTRANSFERASE"/>
    <property type="match status" value="1"/>
</dbReference>
<comment type="caution">
    <text evidence="4">Lacks conserved residue(s) required for the propagation of feature annotation.</text>
</comment>
<dbReference type="SUPFAM" id="SSF50249">
    <property type="entry name" value="Nucleic acid-binding proteins"/>
    <property type="match status" value="1"/>
</dbReference>
<evidence type="ECO:0000256" key="1">
    <source>
        <dbReference type="ARBA" id="ARBA00022603"/>
    </source>
</evidence>
<dbReference type="PROSITE" id="PS51687">
    <property type="entry name" value="SAM_MT_RNA_M5U"/>
    <property type="match status" value="1"/>
</dbReference>
<dbReference type="GO" id="GO:0070475">
    <property type="term" value="P:rRNA base methylation"/>
    <property type="evidence" value="ECO:0007669"/>
    <property type="project" value="TreeGrafter"/>
</dbReference>
<evidence type="ECO:0000256" key="4">
    <source>
        <dbReference type="PROSITE-ProRule" id="PRU01024"/>
    </source>
</evidence>
<feature type="domain" description="TRAM" evidence="5">
    <location>
        <begin position="7"/>
        <end position="67"/>
    </location>
</feature>
<dbReference type="InterPro" id="IPR012340">
    <property type="entry name" value="NA-bd_OB-fold"/>
</dbReference>
<accession>A0A7R7EI36</accession>
<evidence type="ECO:0000256" key="2">
    <source>
        <dbReference type="ARBA" id="ARBA00022679"/>
    </source>
</evidence>
<proteinExistence type="inferred from homology"/>
<evidence type="ECO:0000259" key="5">
    <source>
        <dbReference type="PROSITE" id="PS50926"/>
    </source>
</evidence>
<keyword evidence="2 4" id="KW-0808">Transferase</keyword>
<dbReference type="PROSITE" id="PS50926">
    <property type="entry name" value="TRAM"/>
    <property type="match status" value="1"/>
</dbReference>
<protein>
    <recommendedName>
        <fullName evidence="5">TRAM domain-containing protein</fullName>
    </recommendedName>
</protein>
<dbReference type="Gene3D" id="2.40.50.140">
    <property type="entry name" value="Nucleic acid-binding proteins"/>
    <property type="match status" value="1"/>
</dbReference>
<dbReference type="InterPro" id="IPR029063">
    <property type="entry name" value="SAM-dependent_MTases_sf"/>
</dbReference>
<dbReference type="GO" id="GO:0070041">
    <property type="term" value="F:rRNA (uridine-C5-)-methyltransferase activity"/>
    <property type="evidence" value="ECO:0007669"/>
    <property type="project" value="TreeGrafter"/>
</dbReference>
<name>A0A7R7EI36_9FIRM</name>
<dbReference type="KEGG" id="ahb:bsdtb5_04530"/>
<organism evidence="6 7">
    <name type="scientific">Anaeromicropila herbilytica</name>
    <dbReference type="NCBI Taxonomy" id="2785025"/>
    <lineage>
        <taxon>Bacteria</taxon>
        <taxon>Bacillati</taxon>
        <taxon>Bacillota</taxon>
        <taxon>Clostridia</taxon>
        <taxon>Lachnospirales</taxon>
        <taxon>Lachnospiraceae</taxon>
        <taxon>Anaeromicropila</taxon>
    </lineage>
</organism>
<dbReference type="InterPro" id="IPR010280">
    <property type="entry name" value="U5_MeTrfase_fam"/>
</dbReference>
<keyword evidence="7" id="KW-1185">Reference proteome</keyword>
<keyword evidence="3 4" id="KW-0949">S-adenosyl-L-methionine</keyword>